<dbReference type="Proteomes" id="UP000635477">
    <property type="component" value="Unassembled WGS sequence"/>
</dbReference>
<proteinExistence type="predicted"/>
<dbReference type="OrthoDB" id="4979171at2759"/>
<evidence type="ECO:0000256" key="1">
    <source>
        <dbReference type="SAM" id="SignalP"/>
    </source>
</evidence>
<sequence length="99" mass="10879">MQSNILALFATMVAMTNAVSIHVCTGKEFSEECTDVVFAVTDCGVLPFNDGISSFKLNGYTCSFYTDKECGGQTATFYADERNLREGTWNDQFTTVKCA</sequence>
<evidence type="ECO:0000313" key="2">
    <source>
        <dbReference type="EMBL" id="KAF4977191.1"/>
    </source>
</evidence>
<evidence type="ECO:0000313" key="3">
    <source>
        <dbReference type="Proteomes" id="UP000635477"/>
    </source>
</evidence>
<organism evidence="2 3">
    <name type="scientific">Fusarium zealandicum</name>
    <dbReference type="NCBI Taxonomy" id="1053134"/>
    <lineage>
        <taxon>Eukaryota</taxon>
        <taxon>Fungi</taxon>
        <taxon>Dikarya</taxon>
        <taxon>Ascomycota</taxon>
        <taxon>Pezizomycotina</taxon>
        <taxon>Sordariomycetes</taxon>
        <taxon>Hypocreomycetidae</taxon>
        <taxon>Hypocreales</taxon>
        <taxon>Nectriaceae</taxon>
        <taxon>Fusarium</taxon>
        <taxon>Fusarium staphyleae species complex</taxon>
    </lineage>
</organism>
<name>A0A8H4UIX5_9HYPO</name>
<dbReference type="AlphaFoldDB" id="A0A8H4UIX5"/>
<reference evidence="2" key="1">
    <citation type="journal article" date="2020" name="BMC Genomics">
        <title>Correction to: Identification and distribution of gene clusters required for synthesis of sphingolipid metabolism inhibitors in diverse species of the filamentous fungus Fusarium.</title>
        <authorList>
            <person name="Kim H.S."/>
            <person name="Lohmar J.M."/>
            <person name="Busman M."/>
            <person name="Brown D.W."/>
            <person name="Naumann T.A."/>
            <person name="Divon H.H."/>
            <person name="Lysoe E."/>
            <person name="Uhlig S."/>
            <person name="Proctor R.H."/>
        </authorList>
    </citation>
    <scope>NUCLEOTIDE SEQUENCE</scope>
    <source>
        <strain evidence="2">NRRL 22465</strain>
    </source>
</reference>
<reference evidence="2" key="2">
    <citation type="submission" date="2020-05" db="EMBL/GenBank/DDBJ databases">
        <authorList>
            <person name="Kim H.-S."/>
            <person name="Proctor R.H."/>
            <person name="Brown D.W."/>
        </authorList>
    </citation>
    <scope>NUCLEOTIDE SEQUENCE</scope>
    <source>
        <strain evidence="2">NRRL 22465</strain>
    </source>
</reference>
<evidence type="ECO:0008006" key="4">
    <source>
        <dbReference type="Google" id="ProtNLM"/>
    </source>
</evidence>
<dbReference type="EMBL" id="JABEYC010000454">
    <property type="protein sequence ID" value="KAF4977191.1"/>
    <property type="molecule type" value="Genomic_DNA"/>
</dbReference>
<gene>
    <name evidence="2" type="ORF">FZEAL_6253</name>
</gene>
<feature type="chain" id="PRO_5034687486" description="Small secreted protein" evidence="1">
    <location>
        <begin position="19"/>
        <end position="99"/>
    </location>
</feature>
<protein>
    <recommendedName>
        <fullName evidence="4">Small secreted protein</fullName>
    </recommendedName>
</protein>
<comment type="caution">
    <text evidence="2">The sequence shown here is derived from an EMBL/GenBank/DDBJ whole genome shotgun (WGS) entry which is preliminary data.</text>
</comment>
<dbReference type="Gene3D" id="2.60.20.10">
    <property type="entry name" value="Crystallins"/>
    <property type="match status" value="1"/>
</dbReference>
<accession>A0A8H4UIX5</accession>
<keyword evidence="3" id="KW-1185">Reference proteome</keyword>
<feature type="signal peptide" evidence="1">
    <location>
        <begin position="1"/>
        <end position="18"/>
    </location>
</feature>
<keyword evidence="1" id="KW-0732">Signal</keyword>